<dbReference type="AlphaFoldDB" id="A0A1Y2K310"/>
<dbReference type="OrthoDB" id="9788219at2"/>
<keyword evidence="2 5" id="KW-0812">Transmembrane</keyword>
<name>A0A1Y2K310_9PROT</name>
<dbReference type="NCBIfam" id="TIGR00997">
    <property type="entry name" value="ispZ"/>
    <property type="match status" value="1"/>
</dbReference>
<dbReference type="STRING" id="1434232.MAIT1_01550"/>
<comment type="function">
    <text evidence="5">Plays a role in cell envelope biogenesis, maintenance of cell envelope integrity and membrane homeostasis.</text>
</comment>
<evidence type="ECO:0000256" key="5">
    <source>
        <dbReference type="HAMAP-Rule" id="MF_00189"/>
    </source>
</evidence>
<dbReference type="InterPro" id="IPR006008">
    <property type="entry name" value="YciB"/>
</dbReference>
<feature type="transmembrane region" description="Helical" evidence="5">
    <location>
        <begin position="20"/>
        <end position="42"/>
    </location>
</feature>
<dbReference type="GO" id="GO:0005886">
    <property type="term" value="C:plasma membrane"/>
    <property type="evidence" value="ECO:0007669"/>
    <property type="project" value="UniProtKB-SubCell"/>
</dbReference>
<reference evidence="6 7" key="1">
    <citation type="journal article" date="2016" name="BMC Genomics">
        <title>Combined genomic and structural analyses of a cultured magnetotactic bacterium reveals its niche adaptation to a dynamic environment.</title>
        <authorList>
            <person name="Araujo A.C."/>
            <person name="Morillo V."/>
            <person name="Cypriano J."/>
            <person name="Teixeira L.C."/>
            <person name="Leao P."/>
            <person name="Lyra S."/>
            <person name="Almeida L.G."/>
            <person name="Bazylinski D.A."/>
            <person name="Vasconcellos A.T."/>
            <person name="Abreu F."/>
            <person name="Lins U."/>
        </authorList>
    </citation>
    <scope>NUCLEOTIDE SEQUENCE [LARGE SCALE GENOMIC DNA]</scope>
    <source>
        <strain evidence="6 7">IT-1</strain>
    </source>
</reference>
<comment type="caution">
    <text evidence="6">The sequence shown here is derived from an EMBL/GenBank/DDBJ whole genome shotgun (WGS) entry which is preliminary data.</text>
</comment>
<dbReference type="Proteomes" id="UP000194003">
    <property type="component" value="Unassembled WGS sequence"/>
</dbReference>
<dbReference type="NCBIfam" id="NF001325">
    <property type="entry name" value="PRK00259.1-3"/>
    <property type="match status" value="1"/>
</dbReference>
<evidence type="ECO:0000313" key="7">
    <source>
        <dbReference type="Proteomes" id="UP000194003"/>
    </source>
</evidence>
<evidence type="ECO:0000256" key="1">
    <source>
        <dbReference type="ARBA" id="ARBA00022475"/>
    </source>
</evidence>
<evidence type="ECO:0000256" key="3">
    <source>
        <dbReference type="ARBA" id="ARBA00022989"/>
    </source>
</evidence>
<gene>
    <name evidence="5" type="primary">yciB</name>
    <name evidence="6" type="ORF">MAIT1_01550</name>
</gene>
<keyword evidence="4 5" id="KW-0472">Membrane</keyword>
<dbReference type="HAMAP" id="MF_00189">
    <property type="entry name" value="YciB"/>
    <property type="match status" value="1"/>
</dbReference>
<keyword evidence="7" id="KW-1185">Reference proteome</keyword>
<feature type="transmembrane region" description="Helical" evidence="5">
    <location>
        <begin position="80"/>
        <end position="100"/>
    </location>
</feature>
<proteinExistence type="inferred from homology"/>
<evidence type="ECO:0000256" key="4">
    <source>
        <dbReference type="ARBA" id="ARBA00023136"/>
    </source>
</evidence>
<dbReference type="EMBL" id="LVJN01000020">
    <property type="protein sequence ID" value="OSM01554.1"/>
    <property type="molecule type" value="Genomic_DNA"/>
</dbReference>
<sequence length="192" mass="21699">MGMLFELLPVAAFFGVYKLYGIYAATLTLIILVALQCLFQWIRHGQVSTMLKITFWLVLGFGGATLILRNPQFIMWKPTILQWLLALGFIGTGLFTDKPLTQRMLGAQVRMDEIHWRRLNVAWALFLTFSGGLNLLVAYSFSEATWVNFKLFGLMGLMLLFVMAQTAYIMRVAHPEEEAEAADNDEVNGSAH</sequence>
<dbReference type="PANTHER" id="PTHR36917:SF1">
    <property type="entry name" value="INNER MEMBRANE-SPANNING PROTEIN YCIB"/>
    <property type="match status" value="1"/>
</dbReference>
<accession>A0A1Y2K310</accession>
<evidence type="ECO:0000256" key="2">
    <source>
        <dbReference type="ARBA" id="ARBA00022692"/>
    </source>
</evidence>
<dbReference type="RefSeq" id="WP_085443436.1">
    <property type="nucleotide sequence ID" value="NZ_LVJN01000020.1"/>
</dbReference>
<organism evidence="6 7">
    <name type="scientific">Magnetofaba australis IT-1</name>
    <dbReference type="NCBI Taxonomy" id="1434232"/>
    <lineage>
        <taxon>Bacteria</taxon>
        <taxon>Pseudomonadati</taxon>
        <taxon>Pseudomonadota</taxon>
        <taxon>Magnetococcia</taxon>
        <taxon>Magnetococcales</taxon>
        <taxon>Magnetococcaceae</taxon>
        <taxon>Magnetofaba</taxon>
    </lineage>
</organism>
<keyword evidence="1 5" id="KW-1003">Cell membrane</keyword>
<comment type="similarity">
    <text evidence="5">Belongs to the YciB family.</text>
</comment>
<dbReference type="PANTHER" id="PTHR36917">
    <property type="entry name" value="INTRACELLULAR SEPTATION PROTEIN A-RELATED"/>
    <property type="match status" value="1"/>
</dbReference>
<dbReference type="Pfam" id="PF04279">
    <property type="entry name" value="IspA"/>
    <property type="match status" value="1"/>
</dbReference>
<feature type="transmembrane region" description="Helical" evidence="5">
    <location>
        <begin position="151"/>
        <end position="170"/>
    </location>
</feature>
<protein>
    <recommendedName>
        <fullName evidence="5">Inner membrane-spanning protein YciB</fullName>
    </recommendedName>
</protein>
<feature type="transmembrane region" description="Helical" evidence="5">
    <location>
        <begin position="121"/>
        <end position="139"/>
    </location>
</feature>
<keyword evidence="5" id="KW-0997">Cell inner membrane</keyword>
<comment type="subcellular location">
    <subcellularLocation>
        <location evidence="5">Cell inner membrane</location>
        <topology evidence="5">Multi-pass membrane protein</topology>
    </subcellularLocation>
</comment>
<evidence type="ECO:0000313" key="6">
    <source>
        <dbReference type="EMBL" id="OSM01554.1"/>
    </source>
</evidence>
<feature type="transmembrane region" description="Helical" evidence="5">
    <location>
        <begin position="49"/>
        <end position="68"/>
    </location>
</feature>
<keyword evidence="3 5" id="KW-1133">Transmembrane helix</keyword>